<accession>A0A4V6D9Y7</accession>
<feature type="region of interest" description="Disordered" evidence="1">
    <location>
        <begin position="1"/>
        <end position="24"/>
    </location>
</feature>
<dbReference type="AlphaFoldDB" id="A0A4V6D9Y7"/>
<dbReference type="EMBL" id="CM016554">
    <property type="protein sequence ID" value="TKW27886.1"/>
    <property type="molecule type" value="Genomic_DNA"/>
</dbReference>
<sequence>MRRSSSQLPQVLGVTDSYRSSSPKNKCKHKLPFYVRYNWTFDNPGRRYSCCCKCWMKCMSFRWVDPEWDARTKGNLVKLMKRKEKAKEETRSWEEAWRLAKMEANDKIYEIHMMKRGYFGDTTNELMNTAKRNRHDEECAKANKEIEATAAELQKVKGHLDQATNMVKKVKQSLLQASYRRSFRDDGEA</sequence>
<reference evidence="2" key="1">
    <citation type="submission" date="2019-03" db="EMBL/GenBank/DDBJ databases">
        <title>WGS assembly of Setaria viridis.</title>
        <authorList>
            <person name="Huang P."/>
            <person name="Jenkins J."/>
            <person name="Grimwood J."/>
            <person name="Barry K."/>
            <person name="Healey A."/>
            <person name="Mamidi S."/>
            <person name="Sreedasyam A."/>
            <person name="Shu S."/>
            <person name="Feldman M."/>
            <person name="Wu J."/>
            <person name="Yu Y."/>
            <person name="Chen C."/>
            <person name="Johnson J."/>
            <person name="Rokhsar D."/>
            <person name="Baxter I."/>
            <person name="Schmutz J."/>
            <person name="Brutnell T."/>
            <person name="Kellogg E."/>
        </authorList>
    </citation>
    <scope>NUCLEOTIDE SEQUENCE [LARGE SCALE GENOMIC DNA]</scope>
</reference>
<protein>
    <recommendedName>
        <fullName evidence="4">Zinc finger GRF-type domain-containing protein</fullName>
    </recommendedName>
</protein>
<dbReference type="Proteomes" id="UP000298652">
    <property type="component" value="Chromosome 3"/>
</dbReference>
<keyword evidence="3" id="KW-1185">Reference proteome</keyword>
<evidence type="ECO:0000313" key="3">
    <source>
        <dbReference type="Proteomes" id="UP000298652"/>
    </source>
</evidence>
<evidence type="ECO:0008006" key="4">
    <source>
        <dbReference type="Google" id="ProtNLM"/>
    </source>
</evidence>
<dbReference type="Gramene" id="TKW27886">
    <property type="protein sequence ID" value="TKW27886"/>
    <property type="gene ID" value="SEVIR_3G287600v2"/>
</dbReference>
<evidence type="ECO:0000256" key="1">
    <source>
        <dbReference type="SAM" id="MobiDB-lite"/>
    </source>
</evidence>
<name>A0A4V6D9Y7_SETVI</name>
<organism evidence="2 3">
    <name type="scientific">Setaria viridis</name>
    <name type="common">Green bristlegrass</name>
    <name type="synonym">Setaria italica subsp. viridis</name>
    <dbReference type="NCBI Taxonomy" id="4556"/>
    <lineage>
        <taxon>Eukaryota</taxon>
        <taxon>Viridiplantae</taxon>
        <taxon>Streptophyta</taxon>
        <taxon>Embryophyta</taxon>
        <taxon>Tracheophyta</taxon>
        <taxon>Spermatophyta</taxon>
        <taxon>Magnoliopsida</taxon>
        <taxon>Liliopsida</taxon>
        <taxon>Poales</taxon>
        <taxon>Poaceae</taxon>
        <taxon>PACMAD clade</taxon>
        <taxon>Panicoideae</taxon>
        <taxon>Panicodae</taxon>
        <taxon>Paniceae</taxon>
        <taxon>Cenchrinae</taxon>
        <taxon>Setaria</taxon>
    </lineage>
</organism>
<proteinExistence type="predicted"/>
<evidence type="ECO:0000313" key="2">
    <source>
        <dbReference type="EMBL" id="TKW27886.1"/>
    </source>
</evidence>
<gene>
    <name evidence="2" type="ORF">SEVIR_3G287600v2</name>
</gene>